<accession>A0A7D9EW47</accession>
<reference evidence="2" key="1">
    <citation type="submission" date="2020-04" db="EMBL/GenBank/DDBJ databases">
        <authorList>
            <person name="Alioto T."/>
            <person name="Alioto T."/>
            <person name="Gomez Garrido J."/>
        </authorList>
    </citation>
    <scope>NUCLEOTIDE SEQUENCE</scope>
    <source>
        <strain evidence="2">A484AB</strain>
    </source>
</reference>
<evidence type="ECO:0000313" key="3">
    <source>
        <dbReference type="Proteomes" id="UP001152795"/>
    </source>
</evidence>
<comment type="caution">
    <text evidence="2">The sequence shown here is derived from an EMBL/GenBank/DDBJ whole genome shotgun (WGS) entry which is preliminary data.</text>
</comment>
<dbReference type="AlphaFoldDB" id="A0A7D9EW47"/>
<keyword evidence="3" id="KW-1185">Reference proteome</keyword>
<feature type="compositionally biased region" description="Polar residues" evidence="1">
    <location>
        <begin position="98"/>
        <end position="108"/>
    </location>
</feature>
<dbReference type="EMBL" id="CACRXK020009624">
    <property type="protein sequence ID" value="CAB4017614.1"/>
    <property type="molecule type" value="Genomic_DNA"/>
</dbReference>
<sequence>MESSGSSDVHLAYSGDHYMLLIGKSRVRVNEEEHLKVIPTEKHKGAKPFKYFVPEEFHPGISLFKGTLLKMMKDALATKIQIVTLCITTINISSDESLDTKPTMSLNNKKSRKRARPKNEIAEEMALCKIQQEISVEELVYSMSGLSSTDTTHAKKSKGLKTAKSKWSKKLFESGDEDDTFIQKGQRKYINQESIDKLEPVQVSKVPPTPNGNVKYEVTVGTGTVRNRVKEVGSARV</sequence>
<organism evidence="2 3">
    <name type="scientific">Paramuricea clavata</name>
    <name type="common">Red gorgonian</name>
    <name type="synonym">Violescent sea-whip</name>
    <dbReference type="NCBI Taxonomy" id="317549"/>
    <lineage>
        <taxon>Eukaryota</taxon>
        <taxon>Metazoa</taxon>
        <taxon>Cnidaria</taxon>
        <taxon>Anthozoa</taxon>
        <taxon>Octocorallia</taxon>
        <taxon>Malacalcyonacea</taxon>
        <taxon>Plexauridae</taxon>
        <taxon>Paramuricea</taxon>
    </lineage>
</organism>
<evidence type="ECO:0000313" key="2">
    <source>
        <dbReference type="EMBL" id="CAB4017614.1"/>
    </source>
</evidence>
<feature type="region of interest" description="Disordered" evidence="1">
    <location>
        <begin position="98"/>
        <end position="117"/>
    </location>
</feature>
<name>A0A7D9EW47_PARCT</name>
<evidence type="ECO:0000256" key="1">
    <source>
        <dbReference type="SAM" id="MobiDB-lite"/>
    </source>
</evidence>
<proteinExistence type="predicted"/>
<gene>
    <name evidence="2" type="ORF">PACLA_8A034791</name>
</gene>
<protein>
    <submittedName>
        <fullName evidence="2">Uncharacterized protein</fullName>
    </submittedName>
</protein>
<dbReference type="Proteomes" id="UP001152795">
    <property type="component" value="Unassembled WGS sequence"/>
</dbReference>